<dbReference type="OrthoDB" id="129754at2759"/>
<sequence length="751" mass="86876">MQYRTIYPYATTSQHNDAQYHSRDEQRRRQQEYFQALSQQVAQREQQKRLEREPSVPNFRHNDVVPHRQEAFELANHGIFDGLGQNHPQKAGNSYARRQPQPYQRMSAEKSLNKSQVDQYLPNAKMDLPSGFEPSDMHRPVGDPQCEVSGLSNRQQLLQPQQIWPNSIHKDSIPCTVGNELDGQAFSQNPSQSRTDQFWAEPGKSAMPAGFSDNGSSPQKFQAGMSQDTLNAPIARRRATYRNRGQGDTEEMERLRRKAIQQHEMQLALERQIEEKRQQKLEAKRKQDEEDRLELKRFEDDQRRLRAEQEQLEVEKRRKAELEQQKVNQLAAAVAAASLQAKIEQQQKLHAQIAQAQEHCKSSPQLKQIESSSDILPNKSLSKSRAHLYEDPQPQRLDPIAISNNNNQNALLRNSKHESGERNDASSFNELRRQYDDMREELKRQNEIVNQLRQAQDQMQQQQQKSSVNVQSKNVLMLEDLEILRNELREDLAHQEHSHRQKTDYIDQNQQLKQAFAGPGSESPEIKYSRELPGLTTMLPKECANSLRGDSTFVYFDTENENQEILHQEDEQALFEQSELIKVESVMPRKSNLQSEEMYSSYVEATTFDDTIQEEQEVADTDSEDDAVEFIVTDIASSSLCQPVSLSNAASRRASSHRYSQLPPAMSVPLHSYDHDKWRDKSVCVDKSDDSDEDLEETLDGDQLDALFQRNMRRHEIFMGFQSNENQYLHDSNCLEEDNCTKVAWTDQHQA</sequence>
<dbReference type="AlphaFoldDB" id="A0A0P1AZ43"/>
<evidence type="ECO:0000256" key="2">
    <source>
        <dbReference type="SAM" id="MobiDB-lite"/>
    </source>
</evidence>
<name>A0A0P1AZ43_PLAHL</name>
<feature type="region of interest" description="Disordered" evidence="2">
    <location>
        <begin position="1"/>
        <end position="28"/>
    </location>
</feature>
<evidence type="ECO:0000256" key="1">
    <source>
        <dbReference type="SAM" id="Coils"/>
    </source>
</evidence>
<feature type="coiled-coil region" evidence="1">
    <location>
        <begin position="266"/>
        <end position="359"/>
    </location>
</feature>
<feature type="compositionally biased region" description="Basic and acidic residues" evidence="2">
    <location>
        <begin position="18"/>
        <end position="28"/>
    </location>
</feature>
<organism evidence="3 4">
    <name type="scientific">Plasmopara halstedii</name>
    <name type="common">Downy mildew of sunflower</name>
    <dbReference type="NCBI Taxonomy" id="4781"/>
    <lineage>
        <taxon>Eukaryota</taxon>
        <taxon>Sar</taxon>
        <taxon>Stramenopiles</taxon>
        <taxon>Oomycota</taxon>
        <taxon>Peronosporomycetes</taxon>
        <taxon>Peronosporales</taxon>
        <taxon>Peronosporaceae</taxon>
        <taxon>Plasmopara</taxon>
    </lineage>
</organism>
<accession>A0A0P1AZ43</accession>
<dbReference type="GeneID" id="36397637"/>
<keyword evidence="1" id="KW-0175">Coiled coil</keyword>
<keyword evidence="4" id="KW-1185">Reference proteome</keyword>
<reference evidence="4" key="1">
    <citation type="submission" date="2014-09" db="EMBL/GenBank/DDBJ databases">
        <authorList>
            <person name="Sharma Rahul"/>
            <person name="Thines Marco"/>
        </authorList>
    </citation>
    <scope>NUCLEOTIDE SEQUENCE [LARGE SCALE GENOMIC DNA]</scope>
</reference>
<dbReference type="EMBL" id="CCYD01002047">
    <property type="protein sequence ID" value="CEG46166.1"/>
    <property type="molecule type" value="Genomic_DNA"/>
</dbReference>
<feature type="compositionally biased region" description="Polar residues" evidence="2">
    <location>
        <begin position="213"/>
        <end position="223"/>
    </location>
</feature>
<dbReference type="OMA" id="QTNYPYA"/>
<evidence type="ECO:0000313" key="3">
    <source>
        <dbReference type="EMBL" id="CEG46166.1"/>
    </source>
</evidence>
<dbReference type="Proteomes" id="UP000054928">
    <property type="component" value="Unassembled WGS sequence"/>
</dbReference>
<feature type="region of interest" description="Disordered" evidence="2">
    <location>
        <begin position="186"/>
        <end position="223"/>
    </location>
</feature>
<evidence type="ECO:0000313" key="4">
    <source>
        <dbReference type="Proteomes" id="UP000054928"/>
    </source>
</evidence>
<protein>
    <submittedName>
        <fullName evidence="3">Uncharacterized protein</fullName>
    </submittedName>
</protein>
<dbReference type="STRING" id="4781.A0A0P1AZ43"/>
<feature type="compositionally biased region" description="Polar residues" evidence="2">
    <location>
        <begin position="186"/>
        <end position="196"/>
    </location>
</feature>
<proteinExistence type="predicted"/>
<feature type="coiled-coil region" evidence="1">
    <location>
        <begin position="428"/>
        <end position="498"/>
    </location>
</feature>
<dbReference type="RefSeq" id="XP_024582535.1">
    <property type="nucleotide sequence ID" value="XM_024716992.1"/>
</dbReference>